<gene>
    <name evidence="5" type="ORF">B0T22DRAFT_536141</name>
</gene>
<feature type="compositionally biased region" description="Polar residues" evidence="2">
    <location>
        <begin position="661"/>
        <end position="674"/>
    </location>
</feature>
<dbReference type="Pfam" id="PF25053">
    <property type="entry name" value="DUF7791"/>
    <property type="match status" value="1"/>
</dbReference>
<feature type="compositionally biased region" description="Basic and acidic residues" evidence="2">
    <location>
        <begin position="265"/>
        <end position="309"/>
    </location>
</feature>
<protein>
    <recommendedName>
        <fullName evidence="7">NACHT domain-containing protein</fullName>
    </recommendedName>
</protein>
<feature type="compositionally biased region" description="Acidic residues" evidence="2">
    <location>
        <begin position="249"/>
        <end position="264"/>
    </location>
</feature>
<evidence type="ECO:0000313" key="5">
    <source>
        <dbReference type="EMBL" id="KAK3689146.1"/>
    </source>
</evidence>
<evidence type="ECO:0008006" key="7">
    <source>
        <dbReference type="Google" id="ProtNLM"/>
    </source>
</evidence>
<feature type="region of interest" description="Disordered" evidence="2">
    <location>
        <begin position="1043"/>
        <end position="1069"/>
    </location>
</feature>
<evidence type="ECO:0000256" key="2">
    <source>
        <dbReference type="SAM" id="MobiDB-lite"/>
    </source>
</evidence>
<dbReference type="Pfam" id="PF24883">
    <property type="entry name" value="NPHP3_N"/>
    <property type="match status" value="1"/>
</dbReference>
<name>A0AAE1CD19_9PEZI</name>
<organism evidence="5 6">
    <name type="scientific">Podospora appendiculata</name>
    <dbReference type="NCBI Taxonomy" id="314037"/>
    <lineage>
        <taxon>Eukaryota</taxon>
        <taxon>Fungi</taxon>
        <taxon>Dikarya</taxon>
        <taxon>Ascomycota</taxon>
        <taxon>Pezizomycotina</taxon>
        <taxon>Sordariomycetes</taxon>
        <taxon>Sordariomycetidae</taxon>
        <taxon>Sordariales</taxon>
        <taxon>Podosporaceae</taxon>
        <taxon>Podospora</taxon>
    </lineage>
</organism>
<accession>A0AAE1CD19</accession>
<dbReference type="InterPro" id="IPR056884">
    <property type="entry name" value="NPHP3-like_N"/>
</dbReference>
<proteinExistence type="predicted"/>
<feature type="region of interest" description="Disordered" evidence="2">
    <location>
        <begin position="655"/>
        <end position="676"/>
    </location>
</feature>
<sequence length="1115" mass="125911">MDPVTAIGLASGILSFLNFSTSLVQGAISIHDSLDGDLEQNRSLELVVGEMKQLSTLLLSPDDSTLVGPEKGLCGLASECRALSSKLLELLGKIKPKDSSSKTQSLWSALKNKMYEKEKIELEQRLDYCRGGLELHLTFLTSRETRAQLTLLIERAQEDASKLQKVQETMDQLSRGVELASISEAAKAQIRQLVQVQEDVLCRIAQSQILKGLAFSDMHSRYDMVEEAHASTFAWIFGDEHKTRPESECSSDEGTDDGDYSVAEDDSHPEDGQESHRTVEEDSDARSSDGESKADSATKPADDSEPENKREIADKFKTWLACGSGIFHISGKLGCGKSTLMKFLCEHPGTKAELSKWAGSELQKSLFGLLRGLLHEVLQTCPDLIPAVLPDHWKKTRETPWMAQVKSYLSEKDVRAALARLARKQSLQNNRCFIFFIDGLDEYNETPQQDHKAVLDLLCGWVKASPGSMKLCVSSREDNIFMNNFSAEQRLRLHDLTRRDMQSYVREKLTDLPEGEEREHLILEIPEKAQGIFLWVTLVVRSIREELENGASMEALGALLDSFPDELEALFEHIIRSFRSTRERKKAFQTFAMLSLSNQYSVGFSLFAYSFYESYEADKQFAIRENFPDTITVDGPAVSKRLERARKYLNGNSKGLLETRSAPSPQGLSSTFSKSGDHIDYSHRSIPEFLQRPAIKAEMASHIEGFFPAEVLSELVLAEIRLSRHIWTNRDFVITPLIGLRVGEHLDQPPYTFLESLVASYLGIVGDSVVEDEAIEDGGTYLVPIYRGTRQITAEKEVDPPRHTDSRRLTHHLFHPLLATALAGHFEYFKWKLDREPDLLRRPSHVTLAAYTAMLADNYTSWKIVDYFLQNSYLTVLTRSDLRCGRIPPHRHELPIWHHYLVSEFVDHYIWDESEDRLLRSRARFSHIAECFLDRGADPHFLATVTIPERPRRKTSSWFTDYRCVLEVGLERKSIVIAEGGSSKSTAWDLLRLDGFSPEDACDVADLNSPKTRSLSLSTWVEYVDPPNKERLLWLIERNKQRLKSPDAPAPSGMTAEEPTTGLESKGKMSENQGLSAWYRFAFILDVEISQITICIESQAPANRETVGNEGGERL</sequence>
<dbReference type="SUPFAM" id="SSF52540">
    <property type="entry name" value="P-loop containing nucleoside triphosphate hydrolases"/>
    <property type="match status" value="1"/>
</dbReference>
<dbReference type="Proteomes" id="UP001270362">
    <property type="component" value="Unassembled WGS sequence"/>
</dbReference>
<dbReference type="PANTHER" id="PTHR10039:SF5">
    <property type="entry name" value="NACHT DOMAIN-CONTAINING PROTEIN"/>
    <property type="match status" value="1"/>
</dbReference>
<dbReference type="InterPro" id="IPR027417">
    <property type="entry name" value="P-loop_NTPase"/>
</dbReference>
<feature type="region of interest" description="Disordered" evidence="2">
    <location>
        <begin position="243"/>
        <end position="309"/>
    </location>
</feature>
<reference evidence="5" key="1">
    <citation type="journal article" date="2023" name="Mol. Phylogenet. Evol.">
        <title>Genome-scale phylogeny and comparative genomics of the fungal order Sordariales.</title>
        <authorList>
            <person name="Hensen N."/>
            <person name="Bonometti L."/>
            <person name="Westerberg I."/>
            <person name="Brannstrom I.O."/>
            <person name="Guillou S."/>
            <person name="Cros-Aarteil S."/>
            <person name="Calhoun S."/>
            <person name="Haridas S."/>
            <person name="Kuo A."/>
            <person name="Mondo S."/>
            <person name="Pangilinan J."/>
            <person name="Riley R."/>
            <person name="LaButti K."/>
            <person name="Andreopoulos B."/>
            <person name="Lipzen A."/>
            <person name="Chen C."/>
            <person name="Yan M."/>
            <person name="Daum C."/>
            <person name="Ng V."/>
            <person name="Clum A."/>
            <person name="Steindorff A."/>
            <person name="Ohm R.A."/>
            <person name="Martin F."/>
            <person name="Silar P."/>
            <person name="Natvig D.O."/>
            <person name="Lalanne C."/>
            <person name="Gautier V."/>
            <person name="Ament-Velasquez S.L."/>
            <person name="Kruys A."/>
            <person name="Hutchinson M.I."/>
            <person name="Powell A.J."/>
            <person name="Barry K."/>
            <person name="Miller A.N."/>
            <person name="Grigoriev I.V."/>
            <person name="Debuchy R."/>
            <person name="Gladieux P."/>
            <person name="Hiltunen Thoren M."/>
            <person name="Johannesson H."/>
        </authorList>
    </citation>
    <scope>NUCLEOTIDE SEQUENCE</scope>
    <source>
        <strain evidence="5">CBS 314.62</strain>
    </source>
</reference>
<evidence type="ECO:0000259" key="3">
    <source>
        <dbReference type="Pfam" id="PF24883"/>
    </source>
</evidence>
<dbReference type="InterPro" id="IPR056693">
    <property type="entry name" value="DUF7791"/>
</dbReference>
<feature type="domain" description="DUF7791" evidence="4">
    <location>
        <begin position="585"/>
        <end position="722"/>
    </location>
</feature>
<dbReference type="PANTHER" id="PTHR10039">
    <property type="entry name" value="AMELOGENIN"/>
    <property type="match status" value="1"/>
</dbReference>
<comment type="caution">
    <text evidence="5">The sequence shown here is derived from an EMBL/GenBank/DDBJ whole genome shotgun (WGS) entry which is preliminary data.</text>
</comment>
<dbReference type="EMBL" id="JAULSO010000002">
    <property type="protein sequence ID" value="KAK3689146.1"/>
    <property type="molecule type" value="Genomic_DNA"/>
</dbReference>
<feature type="domain" description="Nephrocystin 3-like N-terminal" evidence="3">
    <location>
        <begin position="314"/>
        <end position="476"/>
    </location>
</feature>
<keyword evidence="6" id="KW-1185">Reference proteome</keyword>
<evidence type="ECO:0000313" key="6">
    <source>
        <dbReference type="Proteomes" id="UP001270362"/>
    </source>
</evidence>
<dbReference type="AlphaFoldDB" id="A0AAE1CD19"/>
<keyword evidence="1" id="KW-0677">Repeat</keyword>
<reference evidence="5" key="2">
    <citation type="submission" date="2023-06" db="EMBL/GenBank/DDBJ databases">
        <authorList>
            <consortium name="Lawrence Berkeley National Laboratory"/>
            <person name="Haridas S."/>
            <person name="Hensen N."/>
            <person name="Bonometti L."/>
            <person name="Westerberg I."/>
            <person name="Brannstrom I.O."/>
            <person name="Guillou S."/>
            <person name="Cros-Aarteil S."/>
            <person name="Calhoun S."/>
            <person name="Kuo A."/>
            <person name="Mondo S."/>
            <person name="Pangilinan J."/>
            <person name="Riley R."/>
            <person name="Labutti K."/>
            <person name="Andreopoulos B."/>
            <person name="Lipzen A."/>
            <person name="Chen C."/>
            <person name="Yanf M."/>
            <person name="Daum C."/>
            <person name="Ng V."/>
            <person name="Clum A."/>
            <person name="Steindorff A."/>
            <person name="Ohm R."/>
            <person name="Martin F."/>
            <person name="Silar P."/>
            <person name="Natvig D."/>
            <person name="Lalanne C."/>
            <person name="Gautier V."/>
            <person name="Ament-Velasquez S.L."/>
            <person name="Kruys A."/>
            <person name="Hutchinson M.I."/>
            <person name="Powell A.J."/>
            <person name="Barry K."/>
            <person name="Miller A.N."/>
            <person name="Grigoriev I.V."/>
            <person name="Debuchy R."/>
            <person name="Gladieux P."/>
            <person name="Thoren M.H."/>
            <person name="Johannesson H."/>
        </authorList>
    </citation>
    <scope>NUCLEOTIDE SEQUENCE</scope>
    <source>
        <strain evidence="5">CBS 314.62</strain>
    </source>
</reference>
<dbReference type="Gene3D" id="3.40.50.300">
    <property type="entry name" value="P-loop containing nucleotide triphosphate hydrolases"/>
    <property type="match status" value="1"/>
</dbReference>
<evidence type="ECO:0000256" key="1">
    <source>
        <dbReference type="ARBA" id="ARBA00022737"/>
    </source>
</evidence>
<evidence type="ECO:0000259" key="4">
    <source>
        <dbReference type="Pfam" id="PF25053"/>
    </source>
</evidence>